<feature type="chain" id="PRO_5026970257" description="Copper chaperone PCu(A)C" evidence="1">
    <location>
        <begin position="31"/>
        <end position="179"/>
    </location>
</feature>
<keyword evidence="1" id="KW-0732">Signal</keyword>
<dbReference type="EMBL" id="JAAGMB010000005">
    <property type="protein sequence ID" value="NEB15046.1"/>
    <property type="molecule type" value="Genomic_DNA"/>
</dbReference>
<evidence type="ECO:0000313" key="3">
    <source>
        <dbReference type="Proteomes" id="UP000469545"/>
    </source>
</evidence>
<comment type="caution">
    <text evidence="2">The sequence shown here is derived from an EMBL/GenBank/DDBJ whole genome shotgun (WGS) entry which is preliminary data.</text>
</comment>
<accession>A0A6N9UEC6</accession>
<sequence>MRGTTPNARAVLAMSLSAALALLTAGCAGAGDDARPSGATASAGQTPGIASAPGSVAVRVAGIDLAVTDAVAHLGPSGGTLSMTVRNNGTVPEHLGMVGTSAGGRGELVGAEGTEGSGALTTAGILLRPGTTVTFGGGGGPSVKLPRAARDTGGQRTLPVTLQFGVAGLVHLDARVSDG</sequence>
<dbReference type="Gene3D" id="2.60.40.1890">
    <property type="entry name" value="PCu(A)C copper chaperone"/>
    <property type="match status" value="1"/>
</dbReference>
<evidence type="ECO:0000256" key="1">
    <source>
        <dbReference type="SAM" id="SignalP"/>
    </source>
</evidence>
<evidence type="ECO:0000313" key="2">
    <source>
        <dbReference type="EMBL" id="NEB15046.1"/>
    </source>
</evidence>
<dbReference type="AlphaFoldDB" id="A0A6N9UEC6"/>
<dbReference type="RefSeq" id="WP_164138110.1">
    <property type="nucleotide sequence ID" value="NZ_JAAGMB010000005.1"/>
</dbReference>
<feature type="signal peptide" evidence="1">
    <location>
        <begin position="1"/>
        <end position="30"/>
    </location>
</feature>
<evidence type="ECO:0008006" key="4">
    <source>
        <dbReference type="Google" id="ProtNLM"/>
    </source>
</evidence>
<keyword evidence="3" id="KW-1185">Reference proteome</keyword>
<organism evidence="2 3">
    <name type="scientific">Streptomyces coelicoflavus</name>
    <dbReference type="NCBI Taxonomy" id="285562"/>
    <lineage>
        <taxon>Bacteria</taxon>
        <taxon>Bacillati</taxon>
        <taxon>Actinomycetota</taxon>
        <taxon>Actinomycetes</taxon>
        <taxon>Kitasatosporales</taxon>
        <taxon>Streptomycetaceae</taxon>
        <taxon>Streptomyces</taxon>
    </lineage>
</organism>
<dbReference type="Proteomes" id="UP000469545">
    <property type="component" value="Unassembled WGS sequence"/>
</dbReference>
<dbReference type="PROSITE" id="PS51257">
    <property type="entry name" value="PROKAR_LIPOPROTEIN"/>
    <property type="match status" value="1"/>
</dbReference>
<dbReference type="InterPro" id="IPR036182">
    <property type="entry name" value="PCuAC_sf"/>
</dbReference>
<proteinExistence type="predicted"/>
<protein>
    <recommendedName>
        <fullName evidence="4">Copper chaperone PCu(A)C</fullName>
    </recommendedName>
</protein>
<reference evidence="2 3" key="1">
    <citation type="submission" date="2020-01" db="EMBL/GenBank/DDBJ databases">
        <title>Insect and environment-associated Actinomycetes.</title>
        <authorList>
            <person name="Currrie C."/>
            <person name="Chevrette M."/>
            <person name="Carlson C."/>
            <person name="Stubbendieck R."/>
            <person name="Wendt-Pienkowski E."/>
        </authorList>
    </citation>
    <scope>NUCLEOTIDE SEQUENCE [LARGE SCALE GENOMIC DNA]</scope>
    <source>
        <strain evidence="2 3">SID14172</strain>
    </source>
</reference>
<gene>
    <name evidence="2" type="ORF">G3I46_00685</name>
</gene>
<name>A0A6N9UEC6_9ACTN</name>